<protein>
    <recommendedName>
        <fullName evidence="3">Nuclear transport factor 2 family protein</fullName>
    </recommendedName>
</protein>
<evidence type="ECO:0000313" key="2">
    <source>
        <dbReference type="Proteomes" id="UP001216253"/>
    </source>
</evidence>
<evidence type="ECO:0000313" key="1">
    <source>
        <dbReference type="EMBL" id="MDE8654659.1"/>
    </source>
</evidence>
<name>A0ABT5WXQ3_9SPHN</name>
<dbReference type="InterPro" id="IPR032710">
    <property type="entry name" value="NTF2-like_dom_sf"/>
</dbReference>
<accession>A0ABT5WXQ3</accession>
<proteinExistence type="predicted"/>
<comment type="caution">
    <text evidence="1">The sequence shown here is derived from an EMBL/GenBank/DDBJ whole genome shotgun (WGS) entry which is preliminary data.</text>
</comment>
<keyword evidence="2" id="KW-1185">Reference proteome</keyword>
<dbReference type="Proteomes" id="UP001216253">
    <property type="component" value="Unassembled WGS sequence"/>
</dbReference>
<dbReference type="SUPFAM" id="SSF54427">
    <property type="entry name" value="NTF2-like"/>
    <property type="match status" value="1"/>
</dbReference>
<dbReference type="Gene3D" id="3.10.450.50">
    <property type="match status" value="1"/>
</dbReference>
<evidence type="ECO:0008006" key="3">
    <source>
        <dbReference type="Google" id="ProtNLM"/>
    </source>
</evidence>
<gene>
    <name evidence="1" type="ORF">PYV00_23475</name>
</gene>
<sequence>MIADHSKTSQSVKAADSEKAEKNLALFDRLDFEGWNKRDWDLFRQLHGKDVIVGGFGQHTENIDNHVTWAQDYLKANPDNQIEGHPIRIGAGDWTAVTGVFNDGSTMATIARWKDGQVVEEYLFQLVTGGHGC</sequence>
<dbReference type="RefSeq" id="WP_275230783.1">
    <property type="nucleotide sequence ID" value="NZ_JARESE010000098.1"/>
</dbReference>
<reference evidence="1 2" key="1">
    <citation type="submission" date="2023-03" db="EMBL/GenBank/DDBJ databases">
        <title>NovoSphingobium album sp. nov. isolated from polycyclic aromatic hydrocarbons- and heavy-metal polluted soil.</title>
        <authorList>
            <person name="Liu Z."/>
            <person name="Wang K."/>
        </authorList>
    </citation>
    <scope>NUCLEOTIDE SEQUENCE [LARGE SCALE GENOMIC DNA]</scope>
    <source>
        <strain evidence="1 2">H3SJ31-1</strain>
    </source>
</reference>
<dbReference type="EMBL" id="JARESE010000098">
    <property type="protein sequence ID" value="MDE8654659.1"/>
    <property type="molecule type" value="Genomic_DNA"/>
</dbReference>
<organism evidence="1 2">
    <name type="scientific">Novosphingobium album</name>
    <name type="common">ex Liu et al. 2023</name>
    <dbReference type="NCBI Taxonomy" id="3031130"/>
    <lineage>
        <taxon>Bacteria</taxon>
        <taxon>Pseudomonadati</taxon>
        <taxon>Pseudomonadota</taxon>
        <taxon>Alphaproteobacteria</taxon>
        <taxon>Sphingomonadales</taxon>
        <taxon>Sphingomonadaceae</taxon>
        <taxon>Novosphingobium</taxon>
    </lineage>
</organism>